<organism evidence="2 3">
    <name type="scientific">Niabella ginsengisoli</name>
    <dbReference type="NCBI Taxonomy" id="522298"/>
    <lineage>
        <taxon>Bacteria</taxon>
        <taxon>Pseudomonadati</taxon>
        <taxon>Bacteroidota</taxon>
        <taxon>Chitinophagia</taxon>
        <taxon>Chitinophagales</taxon>
        <taxon>Chitinophagaceae</taxon>
        <taxon>Niabella</taxon>
    </lineage>
</organism>
<name>A0ABS9SE47_9BACT</name>
<reference evidence="2 3" key="1">
    <citation type="submission" date="2022-02" db="EMBL/GenBank/DDBJ databases">
        <authorList>
            <person name="Min J."/>
        </authorList>
    </citation>
    <scope>NUCLEOTIDE SEQUENCE [LARGE SCALE GENOMIC DNA]</scope>
    <source>
        <strain evidence="2 3">GR10-1</strain>
    </source>
</reference>
<sequence length="59" mass="6818">MKLYPLLPIIFIAAYTFVGISIALDYEKNDYAALTGLGVLAFFMVLYFIFYRNIKKETL</sequence>
<dbReference type="Proteomes" id="UP001202248">
    <property type="component" value="Unassembled WGS sequence"/>
</dbReference>
<protein>
    <submittedName>
        <fullName evidence="2">Uncharacterized protein</fullName>
    </submittedName>
</protein>
<comment type="caution">
    <text evidence="2">The sequence shown here is derived from an EMBL/GenBank/DDBJ whole genome shotgun (WGS) entry which is preliminary data.</text>
</comment>
<dbReference type="EMBL" id="JAKWBL010000001">
    <property type="protein sequence ID" value="MCH5596637.1"/>
    <property type="molecule type" value="Genomic_DNA"/>
</dbReference>
<accession>A0ABS9SE47</accession>
<keyword evidence="1" id="KW-1133">Transmembrane helix</keyword>
<feature type="transmembrane region" description="Helical" evidence="1">
    <location>
        <begin position="6"/>
        <end position="24"/>
    </location>
</feature>
<evidence type="ECO:0000313" key="3">
    <source>
        <dbReference type="Proteomes" id="UP001202248"/>
    </source>
</evidence>
<gene>
    <name evidence="2" type="ORF">MKP09_01195</name>
</gene>
<proteinExistence type="predicted"/>
<evidence type="ECO:0000313" key="2">
    <source>
        <dbReference type="EMBL" id="MCH5596637.1"/>
    </source>
</evidence>
<dbReference type="RefSeq" id="WP_240825954.1">
    <property type="nucleotide sequence ID" value="NZ_JAKWBL010000001.1"/>
</dbReference>
<keyword evidence="1" id="KW-0812">Transmembrane</keyword>
<keyword evidence="1" id="KW-0472">Membrane</keyword>
<keyword evidence="3" id="KW-1185">Reference proteome</keyword>
<evidence type="ECO:0000256" key="1">
    <source>
        <dbReference type="SAM" id="Phobius"/>
    </source>
</evidence>
<feature type="transmembrane region" description="Helical" evidence="1">
    <location>
        <begin position="31"/>
        <end position="50"/>
    </location>
</feature>